<proteinExistence type="predicted"/>
<organism evidence="7 8">
    <name type="scientific">Peribacillus asahii</name>
    <dbReference type="NCBI Taxonomy" id="228899"/>
    <lineage>
        <taxon>Bacteria</taxon>
        <taxon>Bacillati</taxon>
        <taxon>Bacillota</taxon>
        <taxon>Bacilli</taxon>
        <taxon>Bacillales</taxon>
        <taxon>Bacillaceae</taxon>
        <taxon>Peribacillus</taxon>
    </lineage>
</organism>
<keyword evidence="1" id="KW-0436">Ligase</keyword>
<keyword evidence="8" id="KW-1185">Reference proteome</keyword>
<evidence type="ECO:0000313" key="8">
    <source>
        <dbReference type="Proteomes" id="UP000266016"/>
    </source>
</evidence>
<dbReference type="AlphaFoldDB" id="A0A398BKN6"/>
<evidence type="ECO:0000256" key="4">
    <source>
        <dbReference type="ARBA" id="ARBA00022840"/>
    </source>
</evidence>
<reference evidence="7 8" key="1">
    <citation type="submission" date="2018-08" db="EMBL/GenBank/DDBJ databases">
        <title>Bacillus jemisoniae sp. nov., Bacillus chryseoplanitiae sp. nov., Bacillus resnikiae sp. nov., and Bacillus frankliniae sp. nov., isolated from Viking spacecraft and associated surfaces.</title>
        <authorList>
            <person name="Seuylemezian A."/>
            <person name="Vaishampayan P."/>
        </authorList>
    </citation>
    <scope>NUCLEOTIDE SEQUENCE [LARGE SCALE GENOMIC DNA]</scope>
    <source>
        <strain evidence="7 8">MA001</strain>
    </source>
</reference>
<dbReference type="GO" id="GO:0046872">
    <property type="term" value="F:metal ion binding"/>
    <property type="evidence" value="ECO:0007669"/>
    <property type="project" value="UniProtKB-KW"/>
</dbReference>
<evidence type="ECO:0000259" key="6">
    <source>
        <dbReference type="Pfam" id="PF03738"/>
    </source>
</evidence>
<dbReference type="InterPro" id="IPR005494">
    <property type="entry name" value="GSPS_pre-ATP-grasp-like_dom"/>
</dbReference>
<dbReference type="SUPFAM" id="SSF52440">
    <property type="entry name" value="PreATP-grasp domain"/>
    <property type="match status" value="1"/>
</dbReference>
<dbReference type="EMBL" id="QWVS01000001">
    <property type="protein sequence ID" value="RID89541.1"/>
    <property type="molecule type" value="Genomic_DNA"/>
</dbReference>
<dbReference type="GO" id="GO:0016874">
    <property type="term" value="F:ligase activity"/>
    <property type="evidence" value="ECO:0007669"/>
    <property type="project" value="UniProtKB-KW"/>
</dbReference>
<keyword evidence="5" id="KW-0460">Magnesium</keyword>
<comment type="caution">
    <text evidence="7">The sequence shown here is derived from an EMBL/GenBank/DDBJ whole genome shotgun (WGS) entry which is preliminary data.</text>
</comment>
<dbReference type="Gene3D" id="3.30.1490.330">
    <property type="match status" value="1"/>
</dbReference>
<dbReference type="GO" id="GO:0005524">
    <property type="term" value="F:ATP binding"/>
    <property type="evidence" value="ECO:0007669"/>
    <property type="project" value="UniProtKB-KW"/>
</dbReference>
<evidence type="ECO:0000256" key="3">
    <source>
        <dbReference type="ARBA" id="ARBA00022741"/>
    </source>
</evidence>
<keyword evidence="3" id="KW-0547">Nucleotide-binding</keyword>
<keyword evidence="4" id="KW-0067">ATP-binding</keyword>
<keyword evidence="2" id="KW-0479">Metal-binding</keyword>
<dbReference type="Pfam" id="PF03738">
    <property type="entry name" value="GSP_synth"/>
    <property type="match status" value="1"/>
</dbReference>
<gene>
    <name evidence="7" type="ORF">D1953_00010</name>
</gene>
<dbReference type="InterPro" id="IPR016185">
    <property type="entry name" value="PreATP-grasp_dom_sf"/>
</dbReference>
<evidence type="ECO:0000256" key="5">
    <source>
        <dbReference type="ARBA" id="ARBA00022842"/>
    </source>
</evidence>
<dbReference type="Proteomes" id="UP000266016">
    <property type="component" value="Unassembled WGS sequence"/>
</dbReference>
<evidence type="ECO:0000256" key="2">
    <source>
        <dbReference type="ARBA" id="ARBA00022723"/>
    </source>
</evidence>
<sequence>MSTFRDERKQFYEQIDGFWSDLYGMEYALWDVKKETSETIGRIRTAAERIGHIFYKTAPLLRNLDDETFLQLGFPPESFTYIRLQTLPFESVIARLDLVVTEQDIKLLEMNADTPTFIMETFNINEKVCKAFHLKNPNEACEDKLREALQKAIKAAVGSFGKRKAPHIVFASHGDHTEDRLTTMYLQQLSGFNSHFTSLDRLRVVPEAIKENGEVVVERGLYDDQGEKVDVLYRQTYPLEHLIEDEDPLTKEKVGQLLMKLVEEKELAVINPPSAFLLQSKAIMALIWGLHEVRHSFYTEEEHQWISTYFLPTYMEEDWFWQQKMNYVKKPAFGREGDTVEIYGGTGQKVDEDQHKTYKDSVPVYQQFIELPKTVVQTEQGERQVHYMYGCFYINGQASSIGIRAGRQITDNESYFLPIGLDKEEEK</sequence>
<evidence type="ECO:0000256" key="1">
    <source>
        <dbReference type="ARBA" id="ARBA00022598"/>
    </source>
</evidence>
<feature type="domain" description="Glutathionylspermidine synthase pre-ATP-grasp-like" evidence="6">
    <location>
        <begin position="35"/>
        <end position="418"/>
    </location>
</feature>
<dbReference type="RefSeq" id="WP_119115108.1">
    <property type="nucleotide sequence ID" value="NZ_QWVS01000001.1"/>
</dbReference>
<dbReference type="SUPFAM" id="SSF56059">
    <property type="entry name" value="Glutathione synthetase ATP-binding domain-like"/>
    <property type="match status" value="1"/>
</dbReference>
<accession>A0A398BKN6</accession>
<name>A0A398BKN6_9BACI</name>
<protein>
    <submittedName>
        <fullName evidence="7">Glutathionylspermidine synthase family protein</fullName>
    </submittedName>
</protein>
<evidence type="ECO:0000313" key="7">
    <source>
        <dbReference type="EMBL" id="RID89541.1"/>
    </source>
</evidence>